<dbReference type="Gene3D" id="3.30.9.10">
    <property type="entry name" value="D-Amino Acid Oxidase, subunit A, domain 2"/>
    <property type="match status" value="1"/>
</dbReference>
<dbReference type="Pfam" id="PF01266">
    <property type="entry name" value="DAO"/>
    <property type="match status" value="1"/>
</dbReference>
<reference evidence="3 4" key="1">
    <citation type="journal article" date="2016" name="Genome Biol. Evol.">
        <title>Comparative Genomic Analyses of the Moraxella catarrhalis Serosensitive and Seroresistant Lineages Demonstrate Their Independent Evolution.</title>
        <authorList>
            <person name="Earl J.P."/>
            <person name="de Vries S.P."/>
            <person name="Ahmed A."/>
            <person name="Powell E."/>
            <person name="Schultz M.P."/>
            <person name="Hermans P.W."/>
            <person name="Hill D.J."/>
            <person name="Zhou Z."/>
            <person name="Constantinidou C.I."/>
            <person name="Hu F.Z."/>
            <person name="Bootsma H.J."/>
            <person name="Ehrlich G.D."/>
        </authorList>
    </citation>
    <scope>NUCLEOTIDE SEQUENCE [LARGE SCALE GENOMIC DNA]</scope>
    <source>
        <strain evidence="3 4">Z7542</strain>
    </source>
</reference>
<dbReference type="Proteomes" id="UP000078228">
    <property type="component" value="Unassembled WGS sequence"/>
</dbReference>
<feature type="domain" description="FAD dependent oxidoreductase" evidence="2">
    <location>
        <begin position="18"/>
        <end position="407"/>
    </location>
</feature>
<evidence type="ECO:0000313" key="4">
    <source>
        <dbReference type="Proteomes" id="UP000078228"/>
    </source>
</evidence>
<evidence type="ECO:0000256" key="1">
    <source>
        <dbReference type="ARBA" id="ARBA00023002"/>
    </source>
</evidence>
<keyword evidence="4" id="KW-1185">Reference proteome</keyword>
<dbReference type="PATRIC" id="fig|480.237.peg.431"/>
<evidence type="ECO:0000313" key="3">
    <source>
        <dbReference type="EMBL" id="OAU96453.1"/>
    </source>
</evidence>
<dbReference type="InterPro" id="IPR036188">
    <property type="entry name" value="FAD/NAD-bd_sf"/>
</dbReference>
<protein>
    <submittedName>
        <fullName evidence="3">D-amino acid dehydrogenase family protein in hydroxy-L-proline catabolic cluster</fullName>
        <ecNumber evidence="3">1.4.99.6</ecNumber>
    </submittedName>
</protein>
<dbReference type="InterPro" id="IPR006076">
    <property type="entry name" value="FAD-dep_OxRdtase"/>
</dbReference>
<dbReference type="GO" id="GO:0005737">
    <property type="term" value="C:cytoplasm"/>
    <property type="evidence" value="ECO:0007669"/>
    <property type="project" value="TreeGrafter"/>
</dbReference>
<organism evidence="3 4">
    <name type="scientific">Moraxella catarrhalis</name>
    <name type="common">Branhamella catarrhalis</name>
    <dbReference type="NCBI Taxonomy" id="480"/>
    <lineage>
        <taxon>Bacteria</taxon>
        <taxon>Pseudomonadati</taxon>
        <taxon>Pseudomonadota</taxon>
        <taxon>Gammaproteobacteria</taxon>
        <taxon>Moraxellales</taxon>
        <taxon>Moraxellaceae</taxon>
        <taxon>Moraxella</taxon>
    </lineage>
</organism>
<evidence type="ECO:0000259" key="2">
    <source>
        <dbReference type="Pfam" id="PF01266"/>
    </source>
</evidence>
<dbReference type="EMBL" id="LXHC01000018">
    <property type="protein sequence ID" value="OAU96453.1"/>
    <property type="molecule type" value="Genomic_DNA"/>
</dbReference>
<comment type="caution">
    <text evidence="3">The sequence shown here is derived from an EMBL/GenBank/DDBJ whole genome shotgun (WGS) entry which is preliminary data.</text>
</comment>
<accession>A0A198UJ14</accession>
<proteinExistence type="predicted"/>
<dbReference type="Gene3D" id="3.50.50.60">
    <property type="entry name" value="FAD/NAD(P)-binding domain"/>
    <property type="match status" value="2"/>
</dbReference>
<keyword evidence="1 3" id="KW-0560">Oxidoreductase</keyword>
<dbReference type="PANTHER" id="PTHR13847:SF289">
    <property type="entry name" value="GLYCINE OXIDASE"/>
    <property type="match status" value="1"/>
</dbReference>
<sequence length="434" mass="47763">MIHFVGGSKMSEIKLGADFYIVGGGVIGLCTALQLQSQGQSVVILEADRVAAGTSWGNAGHIATEQVFPIADPSIIKQLPAMLFDSLGPLRLDWNYLPKLFPWAIKLLLAMRDEPFQRTHEALKQINSISLSAWQDFTNKWRLSKWVHTQGSLLTAETQSSLLQLQQHGAKLATLGVANDFVAQSELIEREPALASNQLGALFFPNTGHISNLAEMYKVLIAHFVGMGGVICEGCKVDKIRTEGQAVCLFTTQGEILVPNIMISAGAFSKPLVAQATGVEVPLDTERGYHLMLPNESHRLYVPVTSIDRRFIITPMQSGLRLAGTVEFAGLEKPANMQRAYNLLKLANPMFKQDLDGSQSVPWMGFRPSTADSLPVIDKLGRIYLNFGHQHLGLTQAVVSARLISDLYFNKPTAIDHNPYKLERFGRPIGNIFD</sequence>
<gene>
    <name evidence="3" type="ORF">AO384_0957</name>
</gene>
<dbReference type="SUPFAM" id="SSF54373">
    <property type="entry name" value="FAD-linked reductases, C-terminal domain"/>
    <property type="match status" value="1"/>
</dbReference>
<dbReference type="GO" id="GO:0016491">
    <property type="term" value="F:oxidoreductase activity"/>
    <property type="evidence" value="ECO:0007669"/>
    <property type="project" value="UniProtKB-KW"/>
</dbReference>
<dbReference type="PANTHER" id="PTHR13847">
    <property type="entry name" value="SARCOSINE DEHYDROGENASE-RELATED"/>
    <property type="match status" value="1"/>
</dbReference>
<dbReference type="EC" id="1.4.99.6" evidence="3"/>
<name>A0A198UJ14_MORCA</name>
<dbReference type="AlphaFoldDB" id="A0A198UJ14"/>
<dbReference type="SUPFAM" id="SSF51905">
    <property type="entry name" value="FAD/NAD(P)-binding domain"/>
    <property type="match status" value="1"/>
</dbReference>